<dbReference type="AlphaFoldDB" id="A0A8H7A3Y9"/>
<dbReference type="GeneID" id="59370402"/>
<gene>
    <name evidence="3" type="ORF">PC9H_000561</name>
</gene>
<dbReference type="VEuPathDB" id="FungiDB:PC9H_000561"/>
<dbReference type="SUPFAM" id="SSF55658">
    <property type="entry name" value="L9 N-domain-like"/>
    <property type="match status" value="1"/>
</dbReference>
<dbReference type="EMBL" id="JACETU010000001">
    <property type="protein sequence ID" value="KAF7440217.1"/>
    <property type="molecule type" value="Genomic_DNA"/>
</dbReference>
<feature type="region of interest" description="Disordered" evidence="1">
    <location>
        <begin position="32"/>
        <end position="82"/>
    </location>
</feature>
<sequence>MAITTDSEISRLAEMVASLAVQVAALTPPANNAGAGANPSPPAPAPTPAPVAVAANSAPPIVPGDGPTMGLPGSSEDQEAEASTCSHRRWYVVIVGLQVGVFRGWTNAAPLVLGVAGSIYNKEPTRGAAIVAFNAAAATGQVCLID</sequence>
<dbReference type="Proteomes" id="UP000623687">
    <property type="component" value="Unassembled WGS sequence"/>
</dbReference>
<protein>
    <recommendedName>
        <fullName evidence="2">Ribonuclease H1 N-terminal domain-containing protein</fullName>
    </recommendedName>
</protein>
<evidence type="ECO:0000313" key="4">
    <source>
        <dbReference type="Proteomes" id="UP000623687"/>
    </source>
</evidence>
<dbReference type="InterPro" id="IPR009027">
    <property type="entry name" value="Ribosomal_bL9/RNase_H1_N"/>
</dbReference>
<feature type="compositionally biased region" description="Low complexity" evidence="1">
    <location>
        <begin position="50"/>
        <end position="59"/>
    </location>
</feature>
<evidence type="ECO:0000259" key="2">
    <source>
        <dbReference type="Pfam" id="PF01693"/>
    </source>
</evidence>
<name>A0A8H7A3Y9_PLEOS</name>
<reference evidence="3" key="1">
    <citation type="submission" date="2019-07" db="EMBL/GenBank/DDBJ databases">
        <authorList>
            <person name="Palmer J.M."/>
        </authorList>
    </citation>
    <scope>NUCLEOTIDE SEQUENCE</scope>
    <source>
        <strain evidence="3">PC9</strain>
    </source>
</reference>
<dbReference type="InterPro" id="IPR011320">
    <property type="entry name" value="RNase_H1_N"/>
</dbReference>
<feature type="compositionally biased region" description="Pro residues" evidence="1">
    <location>
        <begin position="39"/>
        <end position="49"/>
    </location>
</feature>
<dbReference type="RefSeq" id="XP_036636061.1">
    <property type="nucleotide sequence ID" value="XM_036770216.1"/>
</dbReference>
<evidence type="ECO:0000313" key="3">
    <source>
        <dbReference type="EMBL" id="KAF7440217.1"/>
    </source>
</evidence>
<dbReference type="Pfam" id="PF01693">
    <property type="entry name" value="Cauli_VI"/>
    <property type="match status" value="1"/>
</dbReference>
<keyword evidence="4" id="KW-1185">Reference proteome</keyword>
<dbReference type="OrthoDB" id="3270804at2759"/>
<feature type="domain" description="Ribonuclease H1 N-terminal" evidence="2">
    <location>
        <begin position="90"/>
        <end position="129"/>
    </location>
</feature>
<proteinExistence type="predicted"/>
<organism evidence="3 4">
    <name type="scientific">Pleurotus ostreatus</name>
    <name type="common">Oyster mushroom</name>
    <name type="synonym">White-rot fungus</name>
    <dbReference type="NCBI Taxonomy" id="5322"/>
    <lineage>
        <taxon>Eukaryota</taxon>
        <taxon>Fungi</taxon>
        <taxon>Dikarya</taxon>
        <taxon>Basidiomycota</taxon>
        <taxon>Agaricomycotina</taxon>
        <taxon>Agaricomycetes</taxon>
        <taxon>Agaricomycetidae</taxon>
        <taxon>Agaricales</taxon>
        <taxon>Pleurotineae</taxon>
        <taxon>Pleurotaceae</taxon>
        <taxon>Pleurotus</taxon>
    </lineage>
</organism>
<accession>A0A8H7A3Y9</accession>
<evidence type="ECO:0000256" key="1">
    <source>
        <dbReference type="SAM" id="MobiDB-lite"/>
    </source>
</evidence>
<comment type="caution">
    <text evidence="3">The sequence shown here is derived from an EMBL/GenBank/DDBJ whole genome shotgun (WGS) entry which is preliminary data.</text>
</comment>